<feature type="compositionally biased region" description="Basic and acidic residues" evidence="1">
    <location>
        <begin position="41"/>
        <end position="51"/>
    </location>
</feature>
<dbReference type="EMBL" id="CP063405">
    <property type="protein sequence ID" value="QSZ29888.1"/>
    <property type="molecule type" value="Genomic_DNA"/>
</dbReference>
<feature type="region of interest" description="Disordered" evidence="1">
    <location>
        <begin position="1"/>
        <end position="132"/>
    </location>
</feature>
<evidence type="ECO:0000313" key="2">
    <source>
        <dbReference type="EMBL" id="QSZ29888.1"/>
    </source>
</evidence>
<gene>
    <name evidence="2" type="ORF">DSL72_004406</name>
</gene>
<feature type="region of interest" description="Disordered" evidence="1">
    <location>
        <begin position="293"/>
        <end position="346"/>
    </location>
</feature>
<organism evidence="2 3">
    <name type="scientific">Monilinia vaccinii-corymbosi</name>
    <dbReference type="NCBI Taxonomy" id="61207"/>
    <lineage>
        <taxon>Eukaryota</taxon>
        <taxon>Fungi</taxon>
        <taxon>Dikarya</taxon>
        <taxon>Ascomycota</taxon>
        <taxon>Pezizomycotina</taxon>
        <taxon>Leotiomycetes</taxon>
        <taxon>Helotiales</taxon>
        <taxon>Sclerotiniaceae</taxon>
        <taxon>Monilinia</taxon>
    </lineage>
</organism>
<feature type="compositionally biased region" description="Polar residues" evidence="1">
    <location>
        <begin position="96"/>
        <end position="106"/>
    </location>
</feature>
<dbReference type="OrthoDB" id="550558at2759"/>
<evidence type="ECO:0000256" key="1">
    <source>
        <dbReference type="SAM" id="MobiDB-lite"/>
    </source>
</evidence>
<evidence type="ECO:0000313" key="3">
    <source>
        <dbReference type="Proteomes" id="UP000672032"/>
    </source>
</evidence>
<feature type="compositionally biased region" description="Low complexity" evidence="1">
    <location>
        <begin position="542"/>
        <end position="553"/>
    </location>
</feature>
<name>A0A8A3P7D3_9HELO</name>
<feature type="compositionally biased region" description="Basic and acidic residues" evidence="1">
    <location>
        <begin position="644"/>
        <end position="655"/>
    </location>
</feature>
<dbReference type="AlphaFoldDB" id="A0A8A3P7D3"/>
<dbReference type="Proteomes" id="UP000672032">
    <property type="component" value="Chromosome 1"/>
</dbReference>
<feature type="compositionally biased region" description="Polar residues" evidence="1">
    <location>
        <begin position="623"/>
        <end position="643"/>
    </location>
</feature>
<sequence>MAPVPKGPEKRKTRSWNPTPAISIDDMSAEKQGIANQPRPKRVERFKRDLPEFVLDYNRNRDSQLKYRGKGKPFTDAAEIERRKPRSNWRPPPLSLGSTEKQTSAQPRKKVPPEEPLGPPSGFGGPDDPPPNIDYKIELAKGKENYEWARALAYTTLDQQDIEAAEVMPILNRFSTPSIRKMFQTDYLDNPEYDGKRLGTTGHVQWYLQHMKQKINNLPYIPFKPISAELLEGIRAHRGTRARIERFIQDACIAQKRVREMYSRTTKSATKKAFTGSVSGLKGAPVPSSVSYPTLPSTAKSTSKKIDIGPGPKSVAQPGFKKGTEKKVDSSEFLGRKQQTPPPRYQISDGALKAFVNMYKHYADSSMGFNSIEGLAEYIRQRYETGESVDFQTKKNQQGKTAAPLSNTDLEALLGQYSHQIRPDRVLVNSREGLEKLIRHHYEMDTMLGPRLARRPADIPAAQPLARSRPGASVRGQTRMASGPSIAALPVEVVDHRVDQLMRRYGHLCTGLNPIWTEEDLRAYLRGRIEKDEPITLPPRPSIKQSSKSSIGGTETVQPRTKTAAPVPPGIQELQELFAKDARVTKSSVSSVLSISSVPAGGQSQTTKPINPFSAMVKSPTTAIYGESSTAPRVTQGRSTRSTKTIDQRPSKDST</sequence>
<proteinExistence type="predicted"/>
<accession>A0A8A3P7D3</accession>
<reference evidence="2" key="1">
    <citation type="submission" date="2020-10" db="EMBL/GenBank/DDBJ databases">
        <title>Genome Sequence of Monilinia vaccinii-corymbosi Sheds Light on Mummy Berry Disease Infection of Blueberry and Mating Type.</title>
        <authorList>
            <person name="Yow A.G."/>
            <person name="Zhang Y."/>
            <person name="Bansal K."/>
            <person name="Eacker S.M."/>
            <person name="Sullivan S."/>
            <person name="Liachko I."/>
            <person name="Cubeta M.A."/>
            <person name="Rollins J.A."/>
            <person name="Ashrafi H."/>
        </authorList>
    </citation>
    <scope>NUCLEOTIDE SEQUENCE</scope>
    <source>
        <strain evidence="2">RL-1</strain>
    </source>
</reference>
<feature type="region of interest" description="Disordered" evidence="1">
    <location>
        <begin position="623"/>
        <end position="655"/>
    </location>
</feature>
<protein>
    <submittedName>
        <fullName evidence="2">Uncharacterized protein</fullName>
    </submittedName>
</protein>
<feature type="region of interest" description="Disordered" evidence="1">
    <location>
        <begin position="533"/>
        <end position="567"/>
    </location>
</feature>
<keyword evidence="3" id="KW-1185">Reference proteome</keyword>